<dbReference type="Gene3D" id="4.10.240.10">
    <property type="entry name" value="Zn(2)-C6 fungal-type DNA-binding domain"/>
    <property type="match status" value="1"/>
</dbReference>
<dbReference type="Pfam" id="PF00172">
    <property type="entry name" value="Zn_clus"/>
    <property type="match status" value="1"/>
</dbReference>
<dbReference type="PROSITE" id="PS50048">
    <property type="entry name" value="ZN2_CY6_FUNGAL_2"/>
    <property type="match status" value="1"/>
</dbReference>
<evidence type="ECO:0000259" key="3">
    <source>
        <dbReference type="PROSITE" id="PS50048"/>
    </source>
</evidence>
<dbReference type="EMBL" id="KB446538">
    <property type="protein sequence ID" value="EME45030.1"/>
    <property type="molecule type" value="Genomic_DNA"/>
</dbReference>
<dbReference type="STRING" id="675120.N1PRN0"/>
<feature type="compositionally biased region" description="Low complexity" evidence="2">
    <location>
        <begin position="548"/>
        <end position="576"/>
    </location>
</feature>
<feature type="domain" description="Zn(2)-C6 fungal-type" evidence="3">
    <location>
        <begin position="482"/>
        <end position="512"/>
    </location>
</feature>
<dbReference type="PROSITE" id="PS00463">
    <property type="entry name" value="ZN2_CY6_FUNGAL_1"/>
    <property type="match status" value="1"/>
</dbReference>
<feature type="compositionally biased region" description="Pro residues" evidence="2">
    <location>
        <begin position="326"/>
        <end position="337"/>
    </location>
</feature>
<evidence type="ECO:0000313" key="5">
    <source>
        <dbReference type="Proteomes" id="UP000016933"/>
    </source>
</evidence>
<dbReference type="PRINTS" id="PR01217">
    <property type="entry name" value="PRICHEXTENSN"/>
</dbReference>
<dbReference type="HOGENOM" id="CLU_027375_0_0_1"/>
<dbReference type="OMA" id="FNNAWTA"/>
<dbReference type="InterPro" id="IPR001138">
    <property type="entry name" value="Zn2Cys6_DnaBD"/>
</dbReference>
<dbReference type="AlphaFoldDB" id="N1PRN0"/>
<feature type="region of interest" description="Disordered" evidence="2">
    <location>
        <begin position="313"/>
        <end position="341"/>
    </location>
</feature>
<keyword evidence="5" id="KW-1185">Reference proteome</keyword>
<evidence type="ECO:0000313" key="4">
    <source>
        <dbReference type="EMBL" id="EME45030.1"/>
    </source>
</evidence>
<dbReference type="SUPFAM" id="SSF57701">
    <property type="entry name" value="Zn2/Cys6 DNA-binding domain"/>
    <property type="match status" value="1"/>
</dbReference>
<organism evidence="4 5">
    <name type="scientific">Dothistroma septosporum (strain NZE10 / CBS 128990)</name>
    <name type="common">Red band needle blight fungus</name>
    <name type="synonym">Mycosphaerella pini</name>
    <dbReference type="NCBI Taxonomy" id="675120"/>
    <lineage>
        <taxon>Eukaryota</taxon>
        <taxon>Fungi</taxon>
        <taxon>Dikarya</taxon>
        <taxon>Ascomycota</taxon>
        <taxon>Pezizomycotina</taxon>
        <taxon>Dothideomycetes</taxon>
        <taxon>Dothideomycetidae</taxon>
        <taxon>Mycosphaerellales</taxon>
        <taxon>Mycosphaerellaceae</taxon>
        <taxon>Dothistroma</taxon>
    </lineage>
</organism>
<dbReference type="SMART" id="SM00066">
    <property type="entry name" value="GAL4"/>
    <property type="match status" value="1"/>
</dbReference>
<dbReference type="eggNOG" id="ENOG502SABA">
    <property type="taxonomic scope" value="Eukaryota"/>
</dbReference>
<evidence type="ECO:0000256" key="1">
    <source>
        <dbReference type="ARBA" id="ARBA00023242"/>
    </source>
</evidence>
<dbReference type="OrthoDB" id="3251668at2759"/>
<dbReference type="GO" id="GO:0000981">
    <property type="term" value="F:DNA-binding transcription factor activity, RNA polymerase II-specific"/>
    <property type="evidence" value="ECO:0007669"/>
    <property type="project" value="InterPro"/>
</dbReference>
<evidence type="ECO:0000256" key="2">
    <source>
        <dbReference type="SAM" id="MobiDB-lite"/>
    </source>
</evidence>
<protein>
    <recommendedName>
        <fullName evidence="3">Zn(2)-C6 fungal-type domain-containing protein</fullName>
    </recommendedName>
</protein>
<dbReference type="GO" id="GO:0008270">
    <property type="term" value="F:zinc ion binding"/>
    <property type="evidence" value="ECO:0007669"/>
    <property type="project" value="InterPro"/>
</dbReference>
<sequence>MAAGDTEVARCPIYSYTDNCGPTDCRGQANDDGLGDISRGPYASLIALTNALKAEIAAAKRSSIPECTTCELSLKLTATLPLVRPGIGLYAKGQQNDLPQDFKDLPTISDGADATKLHPGATCEAIVNLADAHGRAIVQRAASRGVIQAVEAADGYRYSFNNAWTAKDEEGSRFSFICQDSMQNKDRHANGFTRTMKHRKGETNDVRGPRKPTYDCKGSVSVKFSSGKQRVDVYYRHYAIHQTVAGRKLLLRPPPRPRPEVSATNGTLVECGGLLATLQAENFTNKALLMVNDQSPMIGGQSSLTIRPEVVASRARPLKRKRESLPLPPASKPPDPSKPLSLSELLASSYTANNSASPIETPTVRPPKFPPPVAYELPAWQTPPPPLTAIPSDPPYTPPPYPPTRANTFHPVGEVAISITPRSGPLPQQFRPGAPTGTPGPGQCLCTTMKQIDHKTQTVTWQQLQTPFFHTFGPRRQRGSKACTNCRQRRTRCDEGIPCSACVKSGRTDCFLVDPQHTPQPRQPHEHSASTWGSLSQPGPPPQLREWQQQQQQQAKQYNSAGPAAQQQSAQPGIIANTTKQESPDPWFPKR</sequence>
<gene>
    <name evidence="4" type="ORF">DOTSEDRAFT_52423</name>
</gene>
<keyword evidence="1" id="KW-0539">Nucleus</keyword>
<dbReference type="InterPro" id="IPR036864">
    <property type="entry name" value="Zn2-C6_fun-type_DNA-bd_sf"/>
</dbReference>
<reference evidence="4 5" key="2">
    <citation type="journal article" date="2012" name="PLoS Pathog.">
        <title>Diverse lifestyles and strategies of plant pathogenesis encoded in the genomes of eighteen Dothideomycetes fungi.</title>
        <authorList>
            <person name="Ohm R.A."/>
            <person name="Feau N."/>
            <person name="Henrissat B."/>
            <person name="Schoch C.L."/>
            <person name="Horwitz B.A."/>
            <person name="Barry K.W."/>
            <person name="Condon B.J."/>
            <person name="Copeland A.C."/>
            <person name="Dhillon B."/>
            <person name="Glaser F."/>
            <person name="Hesse C.N."/>
            <person name="Kosti I."/>
            <person name="LaButti K."/>
            <person name="Lindquist E.A."/>
            <person name="Lucas S."/>
            <person name="Salamov A.A."/>
            <person name="Bradshaw R.E."/>
            <person name="Ciuffetti L."/>
            <person name="Hamelin R.C."/>
            <person name="Kema G.H.J."/>
            <person name="Lawrence C."/>
            <person name="Scott J.A."/>
            <person name="Spatafora J.W."/>
            <person name="Turgeon B.G."/>
            <person name="de Wit P.J.G.M."/>
            <person name="Zhong S."/>
            <person name="Goodwin S.B."/>
            <person name="Grigoriev I.V."/>
        </authorList>
    </citation>
    <scope>NUCLEOTIDE SEQUENCE [LARGE SCALE GENOMIC DNA]</scope>
    <source>
        <strain evidence="5">NZE10 / CBS 128990</strain>
    </source>
</reference>
<reference evidence="5" key="1">
    <citation type="journal article" date="2012" name="PLoS Genet.">
        <title>The genomes of the fungal plant pathogens Cladosporium fulvum and Dothistroma septosporum reveal adaptation to different hosts and lifestyles but also signatures of common ancestry.</title>
        <authorList>
            <person name="de Wit P.J.G.M."/>
            <person name="van der Burgt A."/>
            <person name="Oekmen B."/>
            <person name="Stergiopoulos I."/>
            <person name="Abd-Elsalam K.A."/>
            <person name="Aerts A.L."/>
            <person name="Bahkali A.H."/>
            <person name="Beenen H.G."/>
            <person name="Chettri P."/>
            <person name="Cox M.P."/>
            <person name="Datema E."/>
            <person name="de Vries R.P."/>
            <person name="Dhillon B."/>
            <person name="Ganley A.R."/>
            <person name="Griffiths S.A."/>
            <person name="Guo Y."/>
            <person name="Hamelin R.C."/>
            <person name="Henrissat B."/>
            <person name="Kabir M.S."/>
            <person name="Jashni M.K."/>
            <person name="Kema G."/>
            <person name="Klaubauf S."/>
            <person name="Lapidus A."/>
            <person name="Levasseur A."/>
            <person name="Lindquist E."/>
            <person name="Mehrabi R."/>
            <person name="Ohm R.A."/>
            <person name="Owen T.J."/>
            <person name="Salamov A."/>
            <person name="Schwelm A."/>
            <person name="Schijlen E."/>
            <person name="Sun H."/>
            <person name="van den Burg H.A."/>
            <person name="van Ham R.C.H.J."/>
            <person name="Zhang S."/>
            <person name="Goodwin S.B."/>
            <person name="Grigoriev I.V."/>
            <person name="Collemare J."/>
            <person name="Bradshaw R.E."/>
        </authorList>
    </citation>
    <scope>NUCLEOTIDE SEQUENCE [LARGE SCALE GENOMIC DNA]</scope>
    <source>
        <strain evidence="5">NZE10 / CBS 128990</strain>
    </source>
</reference>
<accession>N1PRN0</accession>
<dbReference type="CDD" id="cd00067">
    <property type="entry name" value="GAL4"/>
    <property type="match status" value="1"/>
</dbReference>
<name>N1PRN0_DOTSN</name>
<feature type="region of interest" description="Disordered" evidence="2">
    <location>
        <begin position="514"/>
        <end position="591"/>
    </location>
</feature>
<proteinExistence type="predicted"/>
<dbReference type="Proteomes" id="UP000016933">
    <property type="component" value="Unassembled WGS sequence"/>
</dbReference>